<evidence type="ECO:0000256" key="4">
    <source>
        <dbReference type="ARBA" id="ARBA00022980"/>
    </source>
</evidence>
<protein>
    <recommendedName>
        <fullName evidence="6 7">Small ribosomal subunit protein bS20</fullName>
    </recommendedName>
</protein>
<keyword evidence="2 7" id="KW-0699">rRNA-binding</keyword>
<comment type="similarity">
    <text evidence="7">Belongs to the bacterial ribosomal protein bS20 family.</text>
</comment>
<evidence type="ECO:0000256" key="6">
    <source>
        <dbReference type="ARBA" id="ARBA00035136"/>
    </source>
</evidence>
<dbReference type="AlphaFoldDB" id="A0A5C0UH14"/>
<evidence type="ECO:0000313" key="11">
    <source>
        <dbReference type="Proteomes" id="UP000325004"/>
    </source>
</evidence>
<dbReference type="GO" id="GO:0003735">
    <property type="term" value="F:structural constituent of ribosome"/>
    <property type="evidence" value="ECO:0007669"/>
    <property type="project" value="InterPro"/>
</dbReference>
<organism evidence="10 11">
    <name type="scientific">Candidatus Cytomitobacter primus</name>
    <dbReference type="NCBI Taxonomy" id="2066024"/>
    <lineage>
        <taxon>Bacteria</taxon>
        <taxon>Pseudomonadati</taxon>
        <taxon>Pseudomonadota</taxon>
        <taxon>Alphaproteobacteria</taxon>
        <taxon>Holosporales</taxon>
        <taxon>Holosporaceae</taxon>
        <taxon>Candidatus Cytomitobacter</taxon>
    </lineage>
</organism>
<keyword evidence="11" id="KW-1185">Reference proteome</keyword>
<evidence type="ECO:0000313" key="10">
    <source>
        <dbReference type="EMBL" id="QEK38324.1"/>
    </source>
</evidence>
<dbReference type="GO" id="GO:1990904">
    <property type="term" value="C:ribonucleoprotein complex"/>
    <property type="evidence" value="ECO:0007669"/>
    <property type="project" value="UniProtKB-KW"/>
</dbReference>
<dbReference type="InterPro" id="IPR036510">
    <property type="entry name" value="Ribosomal_bS20_sf"/>
</dbReference>
<evidence type="ECO:0000256" key="9">
    <source>
        <dbReference type="SAM" id="MobiDB-lite"/>
    </source>
</evidence>
<sequence>MANHTATKKRIRRDLKVRKSNKHDMSKLRTVVKSLKKSIENKENNADLFRKTQAYISKCGQKRIIHPANADRKISKLSKMFHSTV</sequence>
<evidence type="ECO:0000256" key="8">
    <source>
        <dbReference type="SAM" id="Coils"/>
    </source>
</evidence>
<dbReference type="GO" id="GO:0006412">
    <property type="term" value="P:translation"/>
    <property type="evidence" value="ECO:0007669"/>
    <property type="project" value="UniProtKB-UniRule"/>
</dbReference>
<dbReference type="EMBL" id="CP043316">
    <property type="protein sequence ID" value="QEK38324.1"/>
    <property type="molecule type" value="Genomic_DNA"/>
</dbReference>
<proteinExistence type="inferred from homology"/>
<evidence type="ECO:0000256" key="5">
    <source>
        <dbReference type="ARBA" id="ARBA00023274"/>
    </source>
</evidence>
<dbReference type="GO" id="GO:0019843">
    <property type="term" value="F:rRNA binding"/>
    <property type="evidence" value="ECO:0007669"/>
    <property type="project" value="UniProtKB-UniRule"/>
</dbReference>
<dbReference type="Proteomes" id="UP000325004">
    <property type="component" value="Chromosome"/>
</dbReference>
<gene>
    <name evidence="7" type="primary">rpsT</name>
    <name evidence="10" type="ORF">FZC34_00065</name>
</gene>
<feature type="region of interest" description="Disordered" evidence="9">
    <location>
        <begin position="1"/>
        <end position="23"/>
    </location>
</feature>
<keyword evidence="8" id="KW-0175">Coiled coil</keyword>
<dbReference type="Gene3D" id="1.20.58.110">
    <property type="entry name" value="Ribosomal protein S20"/>
    <property type="match status" value="1"/>
</dbReference>
<evidence type="ECO:0000256" key="2">
    <source>
        <dbReference type="ARBA" id="ARBA00022730"/>
    </source>
</evidence>
<dbReference type="InterPro" id="IPR002583">
    <property type="entry name" value="Ribosomal_bS20"/>
</dbReference>
<evidence type="ECO:0000256" key="7">
    <source>
        <dbReference type="HAMAP-Rule" id="MF_00500"/>
    </source>
</evidence>
<comment type="function">
    <text evidence="1 7">Binds directly to 16S ribosomal RNA.</text>
</comment>
<reference evidence="10 11" key="1">
    <citation type="submission" date="2019-08" db="EMBL/GenBank/DDBJ databases">
        <title>Highly reduced genomes of protist endosymbionts show evolutionary convergence.</title>
        <authorList>
            <person name="George E."/>
            <person name="Husnik F."/>
            <person name="Tashyreva D."/>
            <person name="Prokopchuk G."/>
            <person name="Horak A."/>
            <person name="Kwong W.K."/>
            <person name="Lukes J."/>
            <person name="Keeling P.J."/>
        </authorList>
    </citation>
    <scope>NUCLEOTIDE SEQUENCE [LARGE SCALE GENOMIC DNA]</scope>
    <source>
        <strain evidence="10">1604LC</strain>
    </source>
</reference>
<name>A0A5C0UH14_9PROT</name>
<dbReference type="NCBIfam" id="TIGR00029">
    <property type="entry name" value="S20"/>
    <property type="match status" value="1"/>
</dbReference>
<dbReference type="GO" id="GO:0005840">
    <property type="term" value="C:ribosome"/>
    <property type="evidence" value="ECO:0007669"/>
    <property type="project" value="UniProtKB-KW"/>
</dbReference>
<dbReference type="HAMAP" id="MF_00500">
    <property type="entry name" value="Ribosomal_bS20"/>
    <property type="match status" value="1"/>
</dbReference>
<dbReference type="RefSeq" id="WP_148971440.1">
    <property type="nucleotide sequence ID" value="NZ_CP043316.1"/>
</dbReference>
<dbReference type="SUPFAM" id="SSF46992">
    <property type="entry name" value="Ribosomal protein S20"/>
    <property type="match status" value="1"/>
</dbReference>
<dbReference type="KEGG" id="cpri:FZC34_00065"/>
<dbReference type="OrthoDB" id="9807974at2"/>
<dbReference type="Pfam" id="PF01649">
    <property type="entry name" value="Ribosomal_S20p"/>
    <property type="match status" value="1"/>
</dbReference>
<evidence type="ECO:0000256" key="3">
    <source>
        <dbReference type="ARBA" id="ARBA00022884"/>
    </source>
</evidence>
<feature type="compositionally biased region" description="Basic residues" evidence="9">
    <location>
        <begin position="1"/>
        <end position="21"/>
    </location>
</feature>
<keyword evidence="5 7" id="KW-0687">Ribonucleoprotein</keyword>
<keyword evidence="3 7" id="KW-0694">RNA-binding</keyword>
<evidence type="ECO:0000256" key="1">
    <source>
        <dbReference type="ARBA" id="ARBA00003134"/>
    </source>
</evidence>
<feature type="coiled-coil region" evidence="8">
    <location>
        <begin position="25"/>
        <end position="52"/>
    </location>
</feature>
<keyword evidence="4 7" id="KW-0689">Ribosomal protein</keyword>
<accession>A0A5C0UH14</accession>